<name>A0A1M6TM15_9FIRM</name>
<dbReference type="Pfam" id="PF07992">
    <property type="entry name" value="Pyr_redox_2"/>
    <property type="match status" value="1"/>
</dbReference>
<evidence type="ECO:0000259" key="11">
    <source>
        <dbReference type="Pfam" id="PF07992"/>
    </source>
</evidence>
<dbReference type="SUPFAM" id="SSF51395">
    <property type="entry name" value="FMN-linked oxidoreductases"/>
    <property type="match status" value="1"/>
</dbReference>
<evidence type="ECO:0000256" key="7">
    <source>
        <dbReference type="ARBA" id="ARBA00023002"/>
    </source>
</evidence>
<organism evidence="12 13">
    <name type="scientific">Desulforamulus aeronauticus DSM 10349</name>
    <dbReference type="NCBI Taxonomy" id="1121421"/>
    <lineage>
        <taxon>Bacteria</taxon>
        <taxon>Bacillati</taxon>
        <taxon>Bacillota</taxon>
        <taxon>Clostridia</taxon>
        <taxon>Eubacteriales</taxon>
        <taxon>Peptococcaceae</taxon>
        <taxon>Desulforamulus</taxon>
    </lineage>
</organism>
<dbReference type="PANTHER" id="PTHR42917:SF2">
    <property type="entry name" value="2,4-DIENOYL-COA REDUCTASE [(2E)-ENOYL-COA-PRODUCING]"/>
    <property type="match status" value="1"/>
</dbReference>
<keyword evidence="13" id="KW-1185">Reference proteome</keyword>
<feature type="domain" description="NADH:flavin oxidoreductase/NADH oxidase N-terminal" evidence="10">
    <location>
        <begin position="10"/>
        <end position="334"/>
    </location>
</feature>
<dbReference type="Proteomes" id="UP000183997">
    <property type="component" value="Unassembled WGS sequence"/>
</dbReference>
<evidence type="ECO:0000256" key="2">
    <source>
        <dbReference type="ARBA" id="ARBA00001966"/>
    </source>
</evidence>
<dbReference type="PRINTS" id="PR00368">
    <property type="entry name" value="FADPNR"/>
</dbReference>
<dbReference type="PRINTS" id="PR00469">
    <property type="entry name" value="PNDRDTASEII"/>
</dbReference>
<evidence type="ECO:0000256" key="3">
    <source>
        <dbReference type="ARBA" id="ARBA00011048"/>
    </source>
</evidence>
<dbReference type="GO" id="GO:0010181">
    <property type="term" value="F:FMN binding"/>
    <property type="evidence" value="ECO:0007669"/>
    <property type="project" value="InterPro"/>
</dbReference>
<evidence type="ECO:0000256" key="9">
    <source>
        <dbReference type="ARBA" id="ARBA00023014"/>
    </source>
</evidence>
<dbReference type="InterPro" id="IPR001155">
    <property type="entry name" value="OxRdtase_FMN_N"/>
</dbReference>
<keyword evidence="9" id="KW-0411">Iron-sulfur</keyword>
<evidence type="ECO:0000259" key="10">
    <source>
        <dbReference type="Pfam" id="PF00724"/>
    </source>
</evidence>
<dbReference type="RefSeq" id="WP_072914562.1">
    <property type="nucleotide sequence ID" value="NZ_FRAR01000017.1"/>
</dbReference>
<dbReference type="GO" id="GO:0046872">
    <property type="term" value="F:metal ion binding"/>
    <property type="evidence" value="ECO:0007669"/>
    <property type="project" value="UniProtKB-KW"/>
</dbReference>
<dbReference type="InterPro" id="IPR036188">
    <property type="entry name" value="FAD/NAD-bd_sf"/>
</dbReference>
<keyword evidence="5" id="KW-0288">FMN</keyword>
<dbReference type="Pfam" id="PF00724">
    <property type="entry name" value="Oxidored_FMN"/>
    <property type="match status" value="1"/>
</dbReference>
<reference evidence="13" key="1">
    <citation type="submission" date="2016-11" db="EMBL/GenBank/DDBJ databases">
        <authorList>
            <person name="Varghese N."/>
            <person name="Submissions S."/>
        </authorList>
    </citation>
    <scope>NUCLEOTIDE SEQUENCE [LARGE SCALE GENOMIC DNA]</scope>
    <source>
        <strain evidence="13">DSM 10349</strain>
    </source>
</reference>
<evidence type="ECO:0000256" key="5">
    <source>
        <dbReference type="ARBA" id="ARBA00022643"/>
    </source>
</evidence>
<evidence type="ECO:0000256" key="8">
    <source>
        <dbReference type="ARBA" id="ARBA00023004"/>
    </source>
</evidence>
<comment type="cofactor">
    <cofactor evidence="1">
        <name>FMN</name>
        <dbReference type="ChEBI" id="CHEBI:58210"/>
    </cofactor>
</comment>
<accession>A0A1M6TM15</accession>
<sequence>MFENVLKKGKIGGLELKNRFVMPAMGSSHGDDGKVSQKLVDYYVARARGGFGLLTTEFAYIDLEGKAIPGQLRIDSDDIMPGLKTLADAIHQAGGKVLVQIQHSGRQTNSAVTGRQPVAPSAVPCPVNLELPRELSIEEIYTVIEKFGDAALRAKNAGFDGVEIHGAHGYLVAQFLSGYTNKRVDEFGADLAGRMKFALELIKNIKSKCGKDFPLVFRISGEERVDGGLKLNETIPISKALAEAGADAIHVSTGVYASMPWMVAPASVSTGFNLYAAEAIKKAINVPVIAVGRITDPLMAEEVIASGRADFVSLGRGSIADPEFPNKVAENRPQQISPCVGCMTRCQGVPGVTPGDRGVSCMINPFSGHEGTMEITPTKNPKTIVVVGGGPGGLEAAWVAAARGHRVTLLEKNNKVGGQFIAAAVPPGKQDLAKGIRYYYEMCKKYDVNLKLTIEADADMIVNLNPDEVILATGAVPLEVPIPNEGIEVVQAVDVLLGKVMLGKNVLIVGGGLVGLETAEHLLSQNRRVTIVEMEDAVGKDVHPSIVYFSLQTLKAGGAEIVTSTKVEKFKQDGAICTNPSGTIELSGFDMVVLAIGAKSYNPLEKELTGKVRSLHVIGDAAKARRGVEAIDEGALLALKL</sequence>
<dbReference type="PANTHER" id="PTHR42917">
    <property type="entry name" value="2,4-DIENOYL-COA REDUCTASE"/>
    <property type="match status" value="1"/>
</dbReference>
<dbReference type="STRING" id="1121421.SAMN02745123_02369"/>
<dbReference type="InterPro" id="IPR013785">
    <property type="entry name" value="Aldolase_TIM"/>
</dbReference>
<keyword evidence="4" id="KW-0285">Flavoprotein</keyword>
<keyword evidence="7" id="KW-0560">Oxidoreductase</keyword>
<evidence type="ECO:0000313" key="13">
    <source>
        <dbReference type="Proteomes" id="UP000183997"/>
    </source>
</evidence>
<dbReference type="SUPFAM" id="SSF51905">
    <property type="entry name" value="FAD/NAD(P)-binding domain"/>
    <property type="match status" value="1"/>
</dbReference>
<comment type="similarity">
    <text evidence="3">In the N-terminal section; belongs to the NADH:flavin oxidoreductase/NADH oxidase family.</text>
</comment>
<comment type="cofactor">
    <cofactor evidence="2">
        <name>[4Fe-4S] cluster</name>
        <dbReference type="ChEBI" id="CHEBI:49883"/>
    </cofactor>
</comment>
<dbReference type="Gene3D" id="3.20.20.70">
    <property type="entry name" value="Aldolase class I"/>
    <property type="match status" value="1"/>
</dbReference>
<keyword evidence="6" id="KW-0479">Metal-binding</keyword>
<protein>
    <submittedName>
        <fullName evidence="12">2,4-dienoyl-CoA reductase</fullName>
    </submittedName>
</protein>
<proteinExistence type="inferred from homology"/>
<dbReference type="InterPro" id="IPR051793">
    <property type="entry name" value="NADH:flavin_oxidoreductase"/>
</dbReference>
<evidence type="ECO:0000313" key="12">
    <source>
        <dbReference type="EMBL" id="SHK57943.1"/>
    </source>
</evidence>
<dbReference type="CDD" id="cd02803">
    <property type="entry name" value="OYE_like_FMN_family"/>
    <property type="match status" value="1"/>
</dbReference>
<feature type="domain" description="FAD/NAD(P)-binding" evidence="11">
    <location>
        <begin position="383"/>
        <end position="605"/>
    </location>
</feature>
<dbReference type="GO" id="GO:0016491">
    <property type="term" value="F:oxidoreductase activity"/>
    <property type="evidence" value="ECO:0007669"/>
    <property type="project" value="UniProtKB-KW"/>
</dbReference>
<evidence type="ECO:0000256" key="1">
    <source>
        <dbReference type="ARBA" id="ARBA00001917"/>
    </source>
</evidence>
<evidence type="ECO:0000256" key="4">
    <source>
        <dbReference type="ARBA" id="ARBA00022630"/>
    </source>
</evidence>
<keyword evidence="8" id="KW-0408">Iron</keyword>
<dbReference type="EMBL" id="FRAR01000017">
    <property type="protein sequence ID" value="SHK57943.1"/>
    <property type="molecule type" value="Genomic_DNA"/>
</dbReference>
<dbReference type="Gene3D" id="3.50.50.60">
    <property type="entry name" value="FAD/NAD(P)-binding domain"/>
    <property type="match status" value="1"/>
</dbReference>
<evidence type="ECO:0000256" key="6">
    <source>
        <dbReference type="ARBA" id="ARBA00022723"/>
    </source>
</evidence>
<gene>
    <name evidence="12" type="ORF">SAMN02745123_02369</name>
</gene>
<dbReference type="GO" id="GO:0051536">
    <property type="term" value="F:iron-sulfur cluster binding"/>
    <property type="evidence" value="ECO:0007669"/>
    <property type="project" value="UniProtKB-KW"/>
</dbReference>
<dbReference type="Gene3D" id="3.40.50.720">
    <property type="entry name" value="NAD(P)-binding Rossmann-like Domain"/>
    <property type="match status" value="1"/>
</dbReference>
<dbReference type="InterPro" id="IPR023753">
    <property type="entry name" value="FAD/NAD-binding_dom"/>
</dbReference>
<dbReference type="AlphaFoldDB" id="A0A1M6TM15"/>